<dbReference type="InParanoid" id="E5A9C2"/>
<reference evidence="2" key="1">
    <citation type="journal article" date="2011" name="Nat. Commun.">
        <title>Effector diversification within compartments of the Leptosphaeria maculans genome affected by Repeat-Induced Point mutations.</title>
        <authorList>
            <person name="Rouxel T."/>
            <person name="Grandaubert J."/>
            <person name="Hane J.K."/>
            <person name="Hoede C."/>
            <person name="van de Wouw A.P."/>
            <person name="Couloux A."/>
            <person name="Dominguez V."/>
            <person name="Anthouard V."/>
            <person name="Bally P."/>
            <person name="Bourras S."/>
            <person name="Cozijnsen A.J."/>
            <person name="Ciuffetti L.M."/>
            <person name="Degrave A."/>
            <person name="Dilmaghani A."/>
            <person name="Duret L."/>
            <person name="Fudal I."/>
            <person name="Goodwin S.B."/>
            <person name="Gout L."/>
            <person name="Glaser N."/>
            <person name="Linglin J."/>
            <person name="Kema G.H.J."/>
            <person name="Lapalu N."/>
            <person name="Lawrence C.B."/>
            <person name="May K."/>
            <person name="Meyer M."/>
            <person name="Ollivier B."/>
            <person name="Poulain J."/>
            <person name="Schoch C.L."/>
            <person name="Simon A."/>
            <person name="Spatafora J.W."/>
            <person name="Stachowiak A."/>
            <person name="Turgeon B.G."/>
            <person name="Tyler B.M."/>
            <person name="Vincent D."/>
            <person name="Weissenbach J."/>
            <person name="Amselem J."/>
            <person name="Quesneville H."/>
            <person name="Oliver R.P."/>
            <person name="Wincker P."/>
            <person name="Balesdent M.-H."/>
            <person name="Howlett B.J."/>
        </authorList>
    </citation>
    <scope>NUCLEOTIDE SEQUENCE [LARGE SCALE GENOMIC DNA]</scope>
    <source>
        <strain evidence="2">JN3 / isolate v23.1.3 / race Av1-4-5-6-7-8</strain>
    </source>
</reference>
<organism evidence="2">
    <name type="scientific">Leptosphaeria maculans (strain JN3 / isolate v23.1.3 / race Av1-4-5-6-7-8)</name>
    <name type="common">Blackleg fungus</name>
    <name type="synonym">Phoma lingam</name>
    <dbReference type="NCBI Taxonomy" id="985895"/>
    <lineage>
        <taxon>Eukaryota</taxon>
        <taxon>Fungi</taxon>
        <taxon>Dikarya</taxon>
        <taxon>Ascomycota</taxon>
        <taxon>Pezizomycotina</taxon>
        <taxon>Dothideomycetes</taxon>
        <taxon>Pleosporomycetidae</taxon>
        <taxon>Pleosporales</taxon>
        <taxon>Pleosporineae</taxon>
        <taxon>Leptosphaeriaceae</taxon>
        <taxon>Plenodomus</taxon>
        <taxon>Plenodomus lingam/Leptosphaeria maculans species complex</taxon>
    </lineage>
</organism>
<gene>
    <name evidence="1" type="ORF">LEMA_uP013930.1</name>
</gene>
<dbReference type="Proteomes" id="UP000002668">
    <property type="component" value="Genome"/>
</dbReference>
<evidence type="ECO:0000313" key="1">
    <source>
        <dbReference type="EMBL" id="CBY00263.1"/>
    </source>
</evidence>
<proteinExistence type="predicted"/>
<protein>
    <submittedName>
        <fullName evidence="1">Predicted protein</fullName>
    </submittedName>
</protein>
<dbReference type="VEuPathDB" id="FungiDB:LEMA_uP013930.1"/>
<sequence length="71" mass="8013">MPLSALARGYRVRGPRVAGFGWCRGGSMLGGWDLDCFVQYYHYHFLLLLLLLHLLHHPSQSTLPISLPPLP</sequence>
<accession>E5A9C2</accession>
<evidence type="ECO:0000313" key="2">
    <source>
        <dbReference type="Proteomes" id="UP000002668"/>
    </source>
</evidence>
<dbReference type="AlphaFoldDB" id="E5A9C2"/>
<dbReference type="EMBL" id="FP929138">
    <property type="protein sequence ID" value="CBY00263.1"/>
    <property type="molecule type" value="Genomic_DNA"/>
</dbReference>
<dbReference type="HOGENOM" id="CLU_2740502_0_0_1"/>
<name>E5A9C2_LEPMJ</name>
<keyword evidence="2" id="KW-1185">Reference proteome</keyword>